<evidence type="ECO:0000313" key="2">
    <source>
        <dbReference type="EMBL" id="MDS3860725.1"/>
    </source>
</evidence>
<dbReference type="SUPFAM" id="SSF52540">
    <property type="entry name" value="P-loop containing nucleoside triphosphate hydrolases"/>
    <property type="match status" value="1"/>
</dbReference>
<dbReference type="Proteomes" id="UP001268256">
    <property type="component" value="Unassembled WGS sequence"/>
</dbReference>
<comment type="caution">
    <text evidence="2">The sequence shown here is derived from an EMBL/GenBank/DDBJ whole genome shotgun (WGS) entry which is preliminary data.</text>
</comment>
<reference evidence="3" key="1">
    <citation type="submission" date="2023-07" db="EMBL/GenBank/DDBJ databases">
        <authorList>
            <person name="Luz R."/>
            <person name="Cordeiro R."/>
            <person name="Fonseca A."/>
            <person name="Goncalves V."/>
        </authorList>
    </citation>
    <scope>NUCLEOTIDE SEQUENCE [LARGE SCALE GENOMIC DNA]</scope>
    <source>
        <strain evidence="3">BACA0444</strain>
    </source>
</reference>
<evidence type="ECO:0000259" key="1">
    <source>
        <dbReference type="PROSITE" id="PS50837"/>
    </source>
</evidence>
<dbReference type="PANTHER" id="PTHR46844:SF1">
    <property type="entry name" value="SLR5058 PROTEIN"/>
    <property type="match status" value="1"/>
</dbReference>
<dbReference type="InterPro" id="IPR027417">
    <property type="entry name" value="P-loop_NTPase"/>
</dbReference>
<accession>A0AAE4FTS3</accession>
<dbReference type="RefSeq" id="WP_322877992.1">
    <property type="nucleotide sequence ID" value="NZ_JAVMIP010000006.1"/>
</dbReference>
<dbReference type="PANTHER" id="PTHR46844">
    <property type="entry name" value="SLR5058 PROTEIN"/>
    <property type="match status" value="1"/>
</dbReference>
<evidence type="ECO:0000313" key="3">
    <source>
        <dbReference type="Proteomes" id="UP001268256"/>
    </source>
</evidence>
<dbReference type="InterPro" id="IPR054501">
    <property type="entry name" value="NCH2"/>
</dbReference>
<organism evidence="2 3">
    <name type="scientific">Pseudocalidococcus azoricus BACA0444</name>
    <dbReference type="NCBI Taxonomy" id="2918990"/>
    <lineage>
        <taxon>Bacteria</taxon>
        <taxon>Bacillati</taxon>
        <taxon>Cyanobacteriota</taxon>
        <taxon>Cyanophyceae</taxon>
        <taxon>Acaryochloridales</taxon>
        <taxon>Thermosynechococcaceae</taxon>
        <taxon>Pseudocalidococcus</taxon>
        <taxon>Pseudocalidococcus azoricus</taxon>
    </lineage>
</organism>
<keyword evidence="3" id="KW-1185">Reference proteome</keyword>
<dbReference type="Gene3D" id="3.40.50.300">
    <property type="entry name" value="P-loop containing nucleotide triphosphate hydrolases"/>
    <property type="match status" value="1"/>
</dbReference>
<gene>
    <name evidence="2" type="ORF">RIF25_07850</name>
</gene>
<dbReference type="InterPro" id="IPR007111">
    <property type="entry name" value="NACHT_NTPase"/>
</dbReference>
<sequence length="770" mass="88203">MAKRSLQASLTGIQLSRKAFAQKGWTQENLAWEVGLKTRQPIWRFFTGQPVDRHIFREVCEILNLDWREIALNPPAEFPDLSSHGSSSDQGLDSLIKQVRDCRHEKIQDQCGNLQLLDISRPVSIDDIYVDVNILESITSQQRLNINMLQSLPPQSFDRVGLGTVEQRKISGLEAVNTYNKLRVLGKPGSGKTTFLQHLAIQCNSGEFLAHYVPIFIPLLHFSEAVTGDQTPNLLTYIVEEFQANGMSDAAIPELLLKGGRVLLLIDGLDEVKQHQSGDTLREIRRFTDKYHKNLFIISSRTAAERQKFRGFTDVEIAPFTEAQITAFAQKWFVVFSETTTVAGQAEAQEFIRKLDLPHNWKFRQLIVTPLFLHLACWIYRSKGGFPTRKTDFYKEGLDLLLDKWNEAKGMDQDAIYQSLALPQKVKMLSRIAATTFSQGQYFFEQRKLEQYIEDFIRTLPQFSDDSEELRQESEGVLKSIESQHGILVERARDIFSFSYLALQEYLTARNIVASYNINALEKALHGLVSHLTDPHWHKIFLLTTMMLRSADSLMQSMKQQIDNLVSGDPYLQEFLAWANSKTQSTPPEQKEATRRAFYLAVAHVPHLAPNFAVACTLDQGLLLDVALDNLLQECAIQESPDFRFSIVCSNVISNILGVVIDASLKKSLDQLSSELSEHNNNQKQYEKWWQIHHQAWVEQLKNALRTHRNILHEWDFTPEQKETLNKYYDANKLLVDCLNSNCEVTAAVRQEIESTLLLDQAELEDREWE</sequence>
<dbReference type="Pfam" id="PF22727">
    <property type="entry name" value="NCH2"/>
    <property type="match status" value="1"/>
</dbReference>
<name>A0AAE4FTS3_9CYAN</name>
<proteinExistence type="predicted"/>
<protein>
    <submittedName>
        <fullName evidence="2">NACHT domain-containing NTPase</fullName>
    </submittedName>
</protein>
<dbReference type="Pfam" id="PF05729">
    <property type="entry name" value="NACHT"/>
    <property type="match status" value="1"/>
</dbReference>
<dbReference type="EMBL" id="JAVMIP010000006">
    <property type="protein sequence ID" value="MDS3860725.1"/>
    <property type="molecule type" value="Genomic_DNA"/>
</dbReference>
<dbReference type="AlphaFoldDB" id="A0AAE4FTS3"/>
<dbReference type="PROSITE" id="PS50837">
    <property type="entry name" value="NACHT"/>
    <property type="match status" value="1"/>
</dbReference>
<feature type="domain" description="NACHT" evidence="1">
    <location>
        <begin position="180"/>
        <end position="304"/>
    </location>
</feature>